<feature type="domain" description="4Fe-4S ferredoxin-type" evidence="2">
    <location>
        <begin position="416"/>
        <end position="445"/>
    </location>
</feature>
<evidence type="ECO:0000313" key="3">
    <source>
        <dbReference type="EMBL" id="KAJ3452107.1"/>
    </source>
</evidence>
<protein>
    <submittedName>
        <fullName evidence="3">Ferredoxin</fullName>
    </submittedName>
</protein>
<comment type="caution">
    <text evidence="3">The sequence shown here is derived from an EMBL/GenBank/DDBJ whole genome shotgun (WGS) entry which is preliminary data.</text>
</comment>
<dbReference type="Pfam" id="PF12838">
    <property type="entry name" value="Fer4_7"/>
    <property type="match status" value="1"/>
</dbReference>
<evidence type="ECO:0000259" key="2">
    <source>
        <dbReference type="PROSITE" id="PS51379"/>
    </source>
</evidence>
<proteinExistence type="predicted"/>
<dbReference type="EMBL" id="JANTQA010000008">
    <property type="protein sequence ID" value="KAJ3452107.1"/>
    <property type="molecule type" value="Genomic_DNA"/>
</dbReference>
<accession>A0AAV8AGZ4</accession>
<feature type="compositionally biased region" description="Basic residues" evidence="1">
    <location>
        <begin position="29"/>
        <end position="38"/>
    </location>
</feature>
<organism evidence="3 4">
    <name type="scientific">Anaeramoeba flamelloides</name>
    <dbReference type="NCBI Taxonomy" id="1746091"/>
    <lineage>
        <taxon>Eukaryota</taxon>
        <taxon>Metamonada</taxon>
        <taxon>Anaeramoebidae</taxon>
        <taxon>Anaeramoeba</taxon>
    </lineage>
</organism>
<dbReference type="SUPFAM" id="SSF54862">
    <property type="entry name" value="4Fe-4S ferredoxins"/>
    <property type="match status" value="1"/>
</dbReference>
<feature type="region of interest" description="Disordered" evidence="1">
    <location>
        <begin position="29"/>
        <end position="60"/>
    </location>
</feature>
<dbReference type="InterPro" id="IPR017896">
    <property type="entry name" value="4Fe4S_Fe-S-bd"/>
</dbReference>
<gene>
    <name evidence="3" type="ORF">M0812_03871</name>
</gene>
<reference evidence="3" key="1">
    <citation type="submission" date="2022-08" db="EMBL/GenBank/DDBJ databases">
        <title>Novel sulphate-reducing endosymbionts in the free-living metamonad Anaeramoeba.</title>
        <authorList>
            <person name="Jerlstrom-Hultqvist J."/>
            <person name="Cepicka I."/>
            <person name="Gallot-Lavallee L."/>
            <person name="Salas-Leiva D."/>
            <person name="Curtis B.A."/>
            <person name="Zahonova K."/>
            <person name="Pipaliya S."/>
            <person name="Dacks J."/>
            <person name="Roger A.J."/>
        </authorList>
    </citation>
    <scope>NUCLEOTIDE SEQUENCE</scope>
    <source>
        <strain evidence="3">Busselton2</strain>
    </source>
</reference>
<dbReference type="InterPro" id="IPR017900">
    <property type="entry name" value="4Fe4S_Fe_S_CS"/>
</dbReference>
<dbReference type="AlphaFoldDB" id="A0AAV8AGZ4"/>
<name>A0AAV8AGZ4_9EUKA</name>
<dbReference type="PROSITE" id="PS00198">
    <property type="entry name" value="4FE4S_FER_1"/>
    <property type="match status" value="1"/>
</dbReference>
<feature type="compositionally biased region" description="Basic and acidic residues" evidence="1">
    <location>
        <begin position="39"/>
        <end position="60"/>
    </location>
</feature>
<dbReference type="Gene3D" id="3.30.70.20">
    <property type="match status" value="2"/>
</dbReference>
<feature type="domain" description="4Fe-4S ferredoxin-type" evidence="2">
    <location>
        <begin position="356"/>
        <end position="385"/>
    </location>
</feature>
<dbReference type="Proteomes" id="UP001146793">
    <property type="component" value="Unassembled WGS sequence"/>
</dbReference>
<dbReference type="SUPFAM" id="SSF46548">
    <property type="entry name" value="alpha-helical ferredoxin"/>
    <property type="match status" value="1"/>
</dbReference>
<dbReference type="PROSITE" id="PS51379">
    <property type="entry name" value="4FE4S_FER_2"/>
    <property type="match status" value="2"/>
</dbReference>
<evidence type="ECO:0000256" key="1">
    <source>
        <dbReference type="SAM" id="MobiDB-lite"/>
    </source>
</evidence>
<sequence>MITSLIGISQAHKYEILFQTPIRSKLIRYHGGHGHHHGHDHDHDHDHDHPHDHSKLKYDPDNPQHLQAYIKYQKRMQQHPNKNLENKHGDLLELLKIVSSPEEAVVASKLPFIPTDLPELCKNLNMDAKELGPMLDSMADRGIVFDLRMGEEKVNKYCLAPIAIGIFEFLYMRTNRITGVDFKRLSPVMDSYLRKSPEIAKMFFEGETAIGRAMVREETISPEHGTYFFDYEKATMAIKNAKIMSIASCACRSMQSDLGNACNAPLRTCMTFGNAADYMIRHGIAEKADKYEMLDILEESKSHGLVQIGDNTKNTSFICNCCGVNENNNRDEGCCCEFLNSVKFYKAKNAIHTSNFIADVNPKTCIGCRVCERRCPLGAIYMEEVEPENKIEEKESQRTNLLGAKSKKKRKKRKKRIAKIDPNLCYGCGVCVTYCNHGALKMIPKKERVWTPENSFDYHIARCIERGNLGDLLNKYPHKFSYRALGRIVNTITSLPPVKAFLGIKGVKSKLLSMAAKAGRN</sequence>
<evidence type="ECO:0000313" key="4">
    <source>
        <dbReference type="Proteomes" id="UP001146793"/>
    </source>
</evidence>